<evidence type="ECO:0000313" key="3">
    <source>
        <dbReference type="Proteomes" id="UP000243376"/>
    </source>
</evidence>
<dbReference type="InterPro" id="IPR016040">
    <property type="entry name" value="NAD(P)-bd_dom"/>
</dbReference>
<proteinExistence type="predicted"/>
<dbReference type="SUPFAM" id="SSF51735">
    <property type="entry name" value="NAD(P)-binding Rossmann-fold domains"/>
    <property type="match status" value="1"/>
</dbReference>
<dbReference type="Pfam" id="PF16363">
    <property type="entry name" value="GDP_Man_Dehyd"/>
    <property type="match status" value="1"/>
</dbReference>
<accession>A0A2J6WX54</accession>
<evidence type="ECO:0000313" key="2">
    <source>
        <dbReference type="EMBL" id="PMP75729.1"/>
    </source>
</evidence>
<dbReference type="AlphaFoldDB" id="A0A2J6WX54"/>
<feature type="domain" description="NAD(P)-binding" evidence="1">
    <location>
        <begin position="4"/>
        <end position="71"/>
    </location>
</feature>
<comment type="caution">
    <text evidence="2">The sequence shown here is derived from an EMBL/GenBank/DDBJ whole genome shotgun (WGS) entry which is preliminary data.</text>
</comment>
<dbReference type="EMBL" id="PNIQ01000918">
    <property type="protein sequence ID" value="PMP75729.1"/>
    <property type="molecule type" value="Genomic_DNA"/>
</dbReference>
<feature type="non-terminal residue" evidence="2">
    <location>
        <position position="72"/>
    </location>
</feature>
<evidence type="ECO:0000259" key="1">
    <source>
        <dbReference type="Pfam" id="PF16363"/>
    </source>
</evidence>
<dbReference type="Gene3D" id="3.40.50.720">
    <property type="entry name" value="NAD(P)-binding Rossmann-like Domain"/>
    <property type="match status" value="1"/>
</dbReference>
<protein>
    <submittedName>
        <fullName evidence="2">GDP-mannose 4,6-dehydratase</fullName>
    </submittedName>
</protein>
<dbReference type="Proteomes" id="UP000243376">
    <property type="component" value="Unassembled WGS sequence"/>
</dbReference>
<sequence length="72" mass="8070">MRVFITGITGPVGSFLADYLLTIPGLDIHAFKRWRSDLRPIEHLLGKITIHEGDIEDAFSVDRAIAVARPNR</sequence>
<gene>
    <name evidence="2" type="ORF">C0184_13630</name>
</gene>
<reference evidence="2 3" key="1">
    <citation type="submission" date="2018-01" db="EMBL/GenBank/DDBJ databases">
        <title>Metagenomic assembled genomes from two thermal pools in the Uzon Caldera, Kamchatka, Russia.</title>
        <authorList>
            <person name="Wilkins L."/>
            <person name="Ettinger C."/>
        </authorList>
    </citation>
    <scope>NUCLEOTIDE SEQUENCE [LARGE SCALE GENOMIC DNA]</scope>
    <source>
        <strain evidence="2">ZAV-02</strain>
    </source>
</reference>
<name>A0A2J6WX54_9CHLR</name>
<organism evidence="2 3">
    <name type="scientific">Chloroflexus aggregans</name>
    <dbReference type="NCBI Taxonomy" id="152260"/>
    <lineage>
        <taxon>Bacteria</taxon>
        <taxon>Bacillati</taxon>
        <taxon>Chloroflexota</taxon>
        <taxon>Chloroflexia</taxon>
        <taxon>Chloroflexales</taxon>
        <taxon>Chloroflexineae</taxon>
        <taxon>Chloroflexaceae</taxon>
        <taxon>Chloroflexus</taxon>
    </lineage>
</organism>
<dbReference type="InterPro" id="IPR036291">
    <property type="entry name" value="NAD(P)-bd_dom_sf"/>
</dbReference>